<gene>
    <name evidence="2" type="ORF">D3H65_03175</name>
</gene>
<proteinExistence type="predicted"/>
<accession>A0A3B7MR22</accession>
<dbReference type="GO" id="GO:0016791">
    <property type="term" value="F:phosphatase activity"/>
    <property type="evidence" value="ECO:0007669"/>
    <property type="project" value="TreeGrafter"/>
</dbReference>
<dbReference type="PANTHER" id="PTHR42850">
    <property type="entry name" value="METALLOPHOSPHOESTERASE"/>
    <property type="match status" value="1"/>
</dbReference>
<dbReference type="AlphaFoldDB" id="A0A3B7MR22"/>
<name>A0A3B7MR22_9BACT</name>
<dbReference type="InterPro" id="IPR029052">
    <property type="entry name" value="Metallo-depent_PP-like"/>
</dbReference>
<dbReference type="InterPro" id="IPR050126">
    <property type="entry name" value="Ap4A_hydrolase"/>
</dbReference>
<feature type="domain" description="Calcineurin-like phosphoesterase" evidence="1">
    <location>
        <begin position="1"/>
        <end position="137"/>
    </location>
</feature>
<dbReference type="InterPro" id="IPR004843">
    <property type="entry name" value="Calcineurin-like_PHP"/>
</dbReference>
<evidence type="ECO:0000313" key="2">
    <source>
        <dbReference type="EMBL" id="AXY73031.1"/>
    </source>
</evidence>
<dbReference type="Gene3D" id="3.60.21.10">
    <property type="match status" value="1"/>
</dbReference>
<dbReference type="SUPFAM" id="SSF56300">
    <property type="entry name" value="Metallo-dependent phosphatases"/>
    <property type="match status" value="1"/>
</dbReference>
<dbReference type="Pfam" id="PF00149">
    <property type="entry name" value="Metallophos"/>
    <property type="match status" value="1"/>
</dbReference>
<dbReference type="GO" id="GO:0005737">
    <property type="term" value="C:cytoplasm"/>
    <property type="evidence" value="ECO:0007669"/>
    <property type="project" value="TreeGrafter"/>
</dbReference>
<dbReference type="OrthoDB" id="9808081at2"/>
<evidence type="ECO:0000259" key="1">
    <source>
        <dbReference type="Pfam" id="PF00149"/>
    </source>
</evidence>
<dbReference type="Proteomes" id="UP000263900">
    <property type="component" value="Chromosome"/>
</dbReference>
<evidence type="ECO:0000313" key="3">
    <source>
        <dbReference type="Proteomes" id="UP000263900"/>
    </source>
</evidence>
<dbReference type="EMBL" id="CP032157">
    <property type="protein sequence ID" value="AXY73031.1"/>
    <property type="molecule type" value="Genomic_DNA"/>
</dbReference>
<dbReference type="GO" id="GO:0110154">
    <property type="term" value="P:RNA decapping"/>
    <property type="evidence" value="ECO:0007669"/>
    <property type="project" value="TreeGrafter"/>
</dbReference>
<protein>
    <submittedName>
        <fullName evidence="2">Phosphoesterase</fullName>
    </submittedName>
</protein>
<keyword evidence="3" id="KW-1185">Reference proteome</keyword>
<sequence>MTTYVMGDIHGGHKALLQCLQRSGFDYERDTLIQLGDIADGYDEVFACVETLLTVRHLVAIKGNHDDWFQTFIRTGFHPQYWNQGGEGTLRSYLIAAGKQDLIPAYGNIHPQALNPPDIPATHRHFFNHQRLYYLDDHMNCFVHAGFDRRLPFREQLPHLYYWDRELWLEALSWEATNRGKKRPARFKMATRFHEVFIGHTRTIMWGTDQPMKAANVNNIDTGGGGGGRLTIMNVETKECWQSDPVNSLYEISYR</sequence>
<dbReference type="KEGG" id="pseg:D3H65_03175"/>
<reference evidence="2 3" key="1">
    <citation type="submission" date="2018-09" db="EMBL/GenBank/DDBJ databases">
        <title>Genome sequencing of strain 6GH32-13.</title>
        <authorList>
            <person name="Weon H.-Y."/>
            <person name="Heo J."/>
            <person name="Kwon S.-W."/>
        </authorList>
    </citation>
    <scope>NUCLEOTIDE SEQUENCE [LARGE SCALE GENOMIC DNA]</scope>
    <source>
        <strain evidence="2 3">5GH32-13</strain>
    </source>
</reference>
<dbReference type="PANTHER" id="PTHR42850:SF4">
    <property type="entry name" value="ZINC-DEPENDENT ENDOPOLYPHOSPHATASE"/>
    <property type="match status" value="1"/>
</dbReference>
<organism evidence="2 3">
    <name type="scientific">Paraflavitalea soli</name>
    <dbReference type="NCBI Taxonomy" id="2315862"/>
    <lineage>
        <taxon>Bacteria</taxon>
        <taxon>Pseudomonadati</taxon>
        <taxon>Bacteroidota</taxon>
        <taxon>Chitinophagia</taxon>
        <taxon>Chitinophagales</taxon>
        <taxon>Chitinophagaceae</taxon>
        <taxon>Paraflavitalea</taxon>
    </lineage>
</organism>
<dbReference type="GO" id="GO:0008803">
    <property type="term" value="F:bis(5'-nucleosyl)-tetraphosphatase (symmetrical) activity"/>
    <property type="evidence" value="ECO:0007669"/>
    <property type="project" value="TreeGrafter"/>
</dbReference>
<dbReference type="RefSeq" id="WP_119048869.1">
    <property type="nucleotide sequence ID" value="NZ_CP032157.1"/>
</dbReference>